<feature type="transmembrane region" description="Helical" evidence="10">
    <location>
        <begin position="382"/>
        <end position="401"/>
    </location>
</feature>
<keyword evidence="2" id="KW-0813">Transport</keyword>
<feature type="transmembrane region" description="Helical" evidence="10">
    <location>
        <begin position="334"/>
        <end position="356"/>
    </location>
</feature>
<feature type="transmembrane region" description="Helical" evidence="10">
    <location>
        <begin position="6"/>
        <end position="26"/>
    </location>
</feature>
<name>A0ABT4IHW0_9EURY</name>
<evidence type="ECO:0000256" key="8">
    <source>
        <dbReference type="ARBA" id="ARBA00023136"/>
    </source>
</evidence>
<dbReference type="PANTHER" id="PTHR43562:SF3">
    <property type="entry name" value="SODIUM ION_PROTON EXCHANGER (EUROFUNG)"/>
    <property type="match status" value="1"/>
</dbReference>
<keyword evidence="5 10" id="KW-1133">Transmembrane helix</keyword>
<evidence type="ECO:0000256" key="7">
    <source>
        <dbReference type="ARBA" id="ARBA00023065"/>
    </source>
</evidence>
<feature type="transmembrane region" description="Helical" evidence="10">
    <location>
        <begin position="148"/>
        <end position="166"/>
    </location>
</feature>
<dbReference type="Gene3D" id="1.20.1530.20">
    <property type="match status" value="1"/>
</dbReference>
<keyword evidence="13" id="KW-1185">Reference proteome</keyword>
<evidence type="ECO:0000256" key="2">
    <source>
        <dbReference type="ARBA" id="ARBA00022448"/>
    </source>
</evidence>
<feature type="transmembrane region" description="Helical" evidence="10">
    <location>
        <begin position="115"/>
        <end position="136"/>
    </location>
</feature>
<evidence type="ECO:0000256" key="1">
    <source>
        <dbReference type="ARBA" id="ARBA00004141"/>
    </source>
</evidence>
<evidence type="ECO:0000313" key="12">
    <source>
        <dbReference type="EMBL" id="MCZ0860673.1"/>
    </source>
</evidence>
<evidence type="ECO:0000256" key="9">
    <source>
        <dbReference type="ARBA" id="ARBA00023201"/>
    </source>
</evidence>
<dbReference type="InterPro" id="IPR006153">
    <property type="entry name" value="Cation/H_exchanger_TM"/>
</dbReference>
<feature type="transmembrane region" description="Helical" evidence="10">
    <location>
        <begin position="58"/>
        <end position="77"/>
    </location>
</feature>
<gene>
    <name evidence="12" type="ORF">O0S10_05435</name>
</gene>
<dbReference type="Proteomes" id="UP001141422">
    <property type="component" value="Unassembled WGS sequence"/>
</dbReference>
<evidence type="ECO:0000259" key="11">
    <source>
        <dbReference type="Pfam" id="PF00999"/>
    </source>
</evidence>
<keyword evidence="3" id="KW-0050">Antiport</keyword>
<feature type="transmembrane region" description="Helical" evidence="10">
    <location>
        <begin position="178"/>
        <end position="198"/>
    </location>
</feature>
<evidence type="ECO:0000256" key="10">
    <source>
        <dbReference type="SAM" id="Phobius"/>
    </source>
</evidence>
<feature type="transmembrane region" description="Helical" evidence="10">
    <location>
        <begin position="89"/>
        <end position="109"/>
    </location>
</feature>
<evidence type="ECO:0000313" key="13">
    <source>
        <dbReference type="Proteomes" id="UP001141422"/>
    </source>
</evidence>
<keyword evidence="7" id="KW-0406">Ion transport</keyword>
<keyword evidence="9" id="KW-0739">Sodium transport</keyword>
<keyword evidence="6" id="KW-0915">Sodium</keyword>
<feature type="transmembrane region" description="Helical" evidence="10">
    <location>
        <begin position="302"/>
        <end position="322"/>
    </location>
</feature>
<comment type="subcellular location">
    <subcellularLocation>
        <location evidence="1">Membrane</location>
        <topology evidence="1">Multi-pass membrane protein</topology>
    </subcellularLocation>
</comment>
<evidence type="ECO:0000256" key="3">
    <source>
        <dbReference type="ARBA" id="ARBA00022449"/>
    </source>
</evidence>
<reference evidence="12" key="1">
    <citation type="submission" date="2022-12" db="EMBL/GenBank/DDBJ databases">
        <title>Isolation and characterisation of novel Methanocorpusculum spp. from native Australian herbivores indicates the genus is ancestrally host-associated.</title>
        <authorList>
            <person name="Volmer J.G."/>
            <person name="Soo R.M."/>
            <person name="Evans P.N."/>
            <person name="Hoedt E.C."/>
            <person name="Astorga Alsina A.L."/>
            <person name="Woodcroft B.J."/>
            <person name="Tyson G.W."/>
            <person name="Hugenholtz P."/>
            <person name="Morrison M."/>
        </authorList>
    </citation>
    <scope>NUCLEOTIDE SEQUENCE</scope>
    <source>
        <strain evidence="12">MG</strain>
    </source>
</reference>
<protein>
    <submittedName>
        <fullName evidence="12">Cation:proton antiporter</fullName>
    </submittedName>
</protein>
<feature type="transmembrane region" description="Helical" evidence="10">
    <location>
        <begin position="273"/>
        <end position="296"/>
    </location>
</feature>
<feature type="transmembrane region" description="Helical" evidence="10">
    <location>
        <begin position="33"/>
        <end position="52"/>
    </location>
</feature>
<organism evidence="12 13">
    <name type="scientific">Methanocorpusculum petauri</name>
    <dbReference type="NCBI Taxonomy" id="3002863"/>
    <lineage>
        <taxon>Archaea</taxon>
        <taxon>Methanobacteriati</taxon>
        <taxon>Methanobacteriota</taxon>
        <taxon>Stenosarchaea group</taxon>
        <taxon>Methanomicrobia</taxon>
        <taxon>Methanomicrobiales</taxon>
        <taxon>Methanocorpusculaceae</taxon>
        <taxon>Methanocorpusculum</taxon>
    </lineage>
</organism>
<dbReference type="RefSeq" id="WP_268924883.1">
    <property type="nucleotide sequence ID" value="NZ_JAPTGB010000010.1"/>
</dbReference>
<dbReference type="PANTHER" id="PTHR43562">
    <property type="entry name" value="NAPA-TYPE SODIUM/HYDROGEN ANTIPORTER"/>
    <property type="match status" value="1"/>
</dbReference>
<comment type="caution">
    <text evidence="12">The sequence shown here is derived from an EMBL/GenBank/DDBJ whole genome shotgun (WGS) entry which is preliminary data.</text>
</comment>
<sequence length="421" mass="45273">MEDITSTVEFQMSLLLFVALGGYLLATRIHQSAVIGEILVGLIVGPSVLGLITYTDFVQSLAGLGAIILLFVIGFEFELSDITNWRYGVIALVGVIVPWIGGYATSIFFNMDFYTAIFIGTALTATSIAITANVLREMGKLHQPFAKAIIGAAVIDDILSLIVLSICKDLGATGELVPMAVALTVIKSIGFVVIAAVVGIKVIPPLISRMDATKLARQFPEFVFIFAMMVAFFYAMAAEFVGVSAIVGAFLAGVCVNRVSLKHSLDIKLGAEYLYIIFAAIFFVSLGIIVDLQYLFEKPEMLWFIVALIAVAIITKVVGCGLPARLLGMNTRDSLIIGFGMAPRGEVAMIVGLIALTHFQDMAAAAADAVQKEYLLQLGNEVFIAIVLMSLITTVIVPLVYRGWFFKSEKKPDPAADCSSN</sequence>
<dbReference type="EMBL" id="JAPTGB010000010">
    <property type="protein sequence ID" value="MCZ0860673.1"/>
    <property type="molecule type" value="Genomic_DNA"/>
</dbReference>
<keyword evidence="8 10" id="KW-0472">Membrane</keyword>
<keyword evidence="4 10" id="KW-0812">Transmembrane</keyword>
<feature type="domain" description="Cation/H+ exchanger transmembrane" evidence="11">
    <location>
        <begin position="17"/>
        <end position="399"/>
    </location>
</feature>
<feature type="transmembrane region" description="Helical" evidence="10">
    <location>
        <begin position="219"/>
        <end position="237"/>
    </location>
</feature>
<dbReference type="Pfam" id="PF00999">
    <property type="entry name" value="Na_H_Exchanger"/>
    <property type="match status" value="1"/>
</dbReference>
<accession>A0ABT4IHW0</accession>
<dbReference type="InterPro" id="IPR038770">
    <property type="entry name" value="Na+/solute_symporter_sf"/>
</dbReference>
<proteinExistence type="predicted"/>
<evidence type="ECO:0000256" key="6">
    <source>
        <dbReference type="ARBA" id="ARBA00023053"/>
    </source>
</evidence>
<evidence type="ECO:0000256" key="5">
    <source>
        <dbReference type="ARBA" id="ARBA00022989"/>
    </source>
</evidence>
<feature type="transmembrane region" description="Helical" evidence="10">
    <location>
        <begin position="243"/>
        <end position="261"/>
    </location>
</feature>
<evidence type="ECO:0000256" key="4">
    <source>
        <dbReference type="ARBA" id="ARBA00022692"/>
    </source>
</evidence>